<keyword evidence="3" id="KW-1185">Reference proteome</keyword>
<sequence>MAVSNVKPFFLQPPSTTDPVYVPPPSTGAWKQDEKPREFSIKPAVHDQPIPALSLEGSDGPELDQREMCNLYLRKFLQSPASSKVNNNGKALAQVQDLQPSSEGMNPTLCSPSCPVLQFDAL</sequence>
<dbReference type="EMBL" id="JAGKQH010000006">
    <property type="protein sequence ID" value="KAG6597075.1"/>
    <property type="molecule type" value="Genomic_DNA"/>
</dbReference>
<name>A0AAV6NHU1_9ROSI</name>
<reference evidence="2 3" key="1">
    <citation type="journal article" date="2021" name="Hortic Res">
        <title>The domestication of Cucurbita argyrosperma as revealed by the genome of its wild relative.</title>
        <authorList>
            <person name="Barrera-Redondo J."/>
            <person name="Sanchez-de la Vega G."/>
            <person name="Aguirre-Liguori J.A."/>
            <person name="Castellanos-Morales G."/>
            <person name="Gutierrez-Guerrero Y.T."/>
            <person name="Aguirre-Dugua X."/>
            <person name="Aguirre-Planter E."/>
            <person name="Tenaillon M.I."/>
            <person name="Lira-Saade R."/>
            <person name="Eguiarte L.E."/>
        </authorList>
    </citation>
    <scope>NUCLEOTIDE SEQUENCE [LARGE SCALE GENOMIC DNA]</scope>
    <source>
        <strain evidence="2">JBR-2021</strain>
    </source>
</reference>
<dbReference type="AlphaFoldDB" id="A0AAV6NHU1"/>
<evidence type="ECO:0000256" key="1">
    <source>
        <dbReference type="SAM" id="MobiDB-lite"/>
    </source>
</evidence>
<protein>
    <submittedName>
        <fullName evidence="2">Uncharacterized protein</fullName>
    </submittedName>
</protein>
<comment type="caution">
    <text evidence="2">The sequence shown here is derived from an EMBL/GenBank/DDBJ whole genome shotgun (WGS) entry which is preliminary data.</text>
</comment>
<dbReference type="Proteomes" id="UP000685013">
    <property type="component" value="Chromosome 6"/>
</dbReference>
<gene>
    <name evidence="2" type="ORF">SDJN03_10255</name>
</gene>
<evidence type="ECO:0000313" key="2">
    <source>
        <dbReference type="EMBL" id="KAG6597075.1"/>
    </source>
</evidence>
<accession>A0AAV6NHU1</accession>
<evidence type="ECO:0000313" key="3">
    <source>
        <dbReference type="Proteomes" id="UP000685013"/>
    </source>
</evidence>
<feature type="non-terminal residue" evidence="2">
    <location>
        <position position="1"/>
    </location>
</feature>
<feature type="region of interest" description="Disordered" evidence="1">
    <location>
        <begin position="1"/>
        <end position="37"/>
    </location>
</feature>
<organism evidence="2 3">
    <name type="scientific">Cucurbita argyrosperma subsp. sororia</name>
    <dbReference type="NCBI Taxonomy" id="37648"/>
    <lineage>
        <taxon>Eukaryota</taxon>
        <taxon>Viridiplantae</taxon>
        <taxon>Streptophyta</taxon>
        <taxon>Embryophyta</taxon>
        <taxon>Tracheophyta</taxon>
        <taxon>Spermatophyta</taxon>
        <taxon>Magnoliopsida</taxon>
        <taxon>eudicotyledons</taxon>
        <taxon>Gunneridae</taxon>
        <taxon>Pentapetalae</taxon>
        <taxon>rosids</taxon>
        <taxon>fabids</taxon>
        <taxon>Cucurbitales</taxon>
        <taxon>Cucurbitaceae</taxon>
        <taxon>Cucurbiteae</taxon>
        <taxon>Cucurbita</taxon>
    </lineage>
</organism>
<proteinExistence type="predicted"/>